<proteinExistence type="predicted"/>
<gene>
    <name evidence="2" type="ORF">AKJ29_01705</name>
</gene>
<dbReference type="RefSeq" id="WP_055190775.1">
    <property type="nucleotide sequence ID" value="NZ_FPBS01000060.1"/>
</dbReference>
<dbReference type="AlphaFoldDB" id="A0A0P7IGB1"/>
<dbReference type="STRING" id="154981.AKJ29_01705"/>
<sequence>MGNTDANTTANTIPSQHGNIRPFLDLSTAHLRYPTTQWLSSQPGTFESETGYVVWVPTEFSQETTYPDELMTIFKAALGVADYIMFDRDGPMDERFPVYDW</sequence>
<reference evidence="2 3" key="1">
    <citation type="submission" date="2015-09" db="EMBL/GenBank/DDBJ databases">
        <title>Draft genome sequence of Aliiroseovarius crassostreae CV919-312TSm, the causative agent of Roseovarius Oyster Disease (formerly Juvenile Oyster Disease).</title>
        <authorList>
            <person name="Kessner L."/>
            <person name="Spinard E."/>
            <person name="Nelson D."/>
        </authorList>
    </citation>
    <scope>NUCLEOTIDE SEQUENCE [LARGE SCALE GENOMIC DNA]</scope>
    <source>
        <strain evidence="2 3">CV919-312</strain>
    </source>
</reference>
<feature type="domain" description="DUF5983" evidence="1">
    <location>
        <begin position="23"/>
        <end position="101"/>
    </location>
</feature>
<evidence type="ECO:0000259" key="1">
    <source>
        <dbReference type="Pfam" id="PF19419"/>
    </source>
</evidence>
<organism evidence="2 3">
    <name type="scientific">Aliiroseovarius crassostreae</name>
    <dbReference type="NCBI Taxonomy" id="154981"/>
    <lineage>
        <taxon>Bacteria</taxon>
        <taxon>Pseudomonadati</taxon>
        <taxon>Pseudomonadota</taxon>
        <taxon>Alphaproteobacteria</taxon>
        <taxon>Rhodobacterales</taxon>
        <taxon>Paracoccaceae</taxon>
        <taxon>Aliiroseovarius</taxon>
    </lineage>
</organism>
<comment type="caution">
    <text evidence="2">The sequence shown here is derived from an EMBL/GenBank/DDBJ whole genome shotgun (WGS) entry which is preliminary data.</text>
</comment>
<evidence type="ECO:0000313" key="3">
    <source>
        <dbReference type="Proteomes" id="UP000050471"/>
    </source>
</evidence>
<dbReference type="Proteomes" id="UP000050471">
    <property type="component" value="Unassembled WGS sequence"/>
</dbReference>
<dbReference type="Pfam" id="PF19419">
    <property type="entry name" value="DUF5983"/>
    <property type="match status" value="1"/>
</dbReference>
<name>A0A0P7IGB1_9RHOB</name>
<protein>
    <recommendedName>
        <fullName evidence="1">DUF5983 domain-containing protein</fullName>
    </recommendedName>
</protein>
<dbReference type="OrthoDB" id="7274689at2"/>
<keyword evidence="3" id="KW-1185">Reference proteome</keyword>
<accession>A0A0P7IGB1</accession>
<evidence type="ECO:0000313" key="2">
    <source>
        <dbReference type="EMBL" id="KPN62885.1"/>
    </source>
</evidence>
<dbReference type="InterPro" id="IPR046025">
    <property type="entry name" value="DUF5983"/>
</dbReference>
<dbReference type="EMBL" id="LKBA01000008">
    <property type="protein sequence ID" value="KPN62885.1"/>
    <property type="molecule type" value="Genomic_DNA"/>
</dbReference>